<gene>
    <name evidence="4" type="ORF">AVL63_01590</name>
    <name evidence="5" type="ORF">HNR24_001368</name>
</gene>
<dbReference type="Gene3D" id="3.40.50.300">
    <property type="entry name" value="P-loop containing nucleotide triphosphate hydrolases"/>
    <property type="match status" value="1"/>
</dbReference>
<dbReference type="STRING" id="317018.AVL63_01590"/>
<dbReference type="PANTHER" id="PTHR43384:SF6">
    <property type="entry name" value="SEPTUM SITE-DETERMINING PROTEIN MIND HOMOLOG, CHLOROPLASTIC"/>
    <property type="match status" value="1"/>
</dbReference>
<dbReference type="RefSeq" id="WP_058888453.1">
    <property type="nucleotide sequence ID" value="NZ_BAAAKT010000004.1"/>
</dbReference>
<dbReference type="GO" id="GO:0005524">
    <property type="term" value="F:ATP binding"/>
    <property type="evidence" value="ECO:0007669"/>
    <property type="project" value="UniProtKB-KW"/>
</dbReference>
<name>A0A0W8IFT9_9MICC</name>
<dbReference type="Proteomes" id="UP000546252">
    <property type="component" value="Unassembled WGS sequence"/>
</dbReference>
<feature type="region of interest" description="Disordered" evidence="3">
    <location>
        <begin position="141"/>
        <end position="212"/>
    </location>
</feature>
<feature type="compositionally biased region" description="Low complexity" evidence="3">
    <location>
        <begin position="182"/>
        <end position="212"/>
    </location>
</feature>
<reference evidence="6" key="2">
    <citation type="submission" date="2015-12" db="EMBL/GenBank/DDBJ databases">
        <authorList>
            <person name="Nair G.R."/>
            <person name="Kaur G."/>
            <person name="Mayilraj S."/>
        </authorList>
    </citation>
    <scope>NUCLEOTIDE SEQUENCE [LARGE SCALE GENOMIC DNA]</scope>
    <source>
        <strain evidence="6">CD08_7</strain>
    </source>
</reference>
<protein>
    <submittedName>
        <fullName evidence="5">Mrp family chromosome partitioning ATPase</fullName>
    </submittedName>
</protein>
<dbReference type="InterPro" id="IPR027417">
    <property type="entry name" value="P-loop_NTPase"/>
</dbReference>
<evidence type="ECO:0000313" key="7">
    <source>
        <dbReference type="Proteomes" id="UP000546252"/>
    </source>
</evidence>
<evidence type="ECO:0000313" key="6">
    <source>
        <dbReference type="Proteomes" id="UP000054023"/>
    </source>
</evidence>
<keyword evidence="6" id="KW-1185">Reference proteome</keyword>
<dbReference type="GO" id="GO:0009898">
    <property type="term" value="C:cytoplasmic side of plasma membrane"/>
    <property type="evidence" value="ECO:0007669"/>
    <property type="project" value="TreeGrafter"/>
</dbReference>
<proteinExistence type="predicted"/>
<dbReference type="AlphaFoldDB" id="A0A0W8IFT9"/>
<evidence type="ECO:0000256" key="1">
    <source>
        <dbReference type="ARBA" id="ARBA00022741"/>
    </source>
</evidence>
<dbReference type="Proteomes" id="UP000054023">
    <property type="component" value="Unassembled WGS sequence"/>
</dbReference>
<dbReference type="GO" id="GO:0051782">
    <property type="term" value="P:negative regulation of cell division"/>
    <property type="evidence" value="ECO:0007669"/>
    <property type="project" value="TreeGrafter"/>
</dbReference>
<keyword evidence="2" id="KW-0067">ATP-binding</keyword>
<dbReference type="OrthoDB" id="3217709at2"/>
<dbReference type="InterPro" id="IPR050625">
    <property type="entry name" value="ParA/MinD_ATPase"/>
</dbReference>
<organism evidence="4 6">
    <name type="scientific">Nesterenkonia jeotgali</name>
    <dbReference type="NCBI Taxonomy" id="317018"/>
    <lineage>
        <taxon>Bacteria</taxon>
        <taxon>Bacillati</taxon>
        <taxon>Actinomycetota</taxon>
        <taxon>Actinomycetes</taxon>
        <taxon>Micrococcales</taxon>
        <taxon>Micrococcaceae</taxon>
        <taxon>Nesterenkonia</taxon>
    </lineage>
</organism>
<reference evidence="5 7" key="3">
    <citation type="submission" date="2020-08" db="EMBL/GenBank/DDBJ databases">
        <title>Sequencing the genomes of 1000 actinobacteria strains.</title>
        <authorList>
            <person name="Klenk H.-P."/>
        </authorList>
    </citation>
    <scope>NUCLEOTIDE SEQUENCE [LARGE SCALE GENOMIC DNA]</scope>
    <source>
        <strain evidence="5 7">DSM 19081</strain>
    </source>
</reference>
<keyword evidence="1" id="KW-0547">Nucleotide-binding</keyword>
<dbReference type="GO" id="GO:0005829">
    <property type="term" value="C:cytosol"/>
    <property type="evidence" value="ECO:0007669"/>
    <property type="project" value="TreeGrafter"/>
</dbReference>
<dbReference type="SUPFAM" id="SSF52540">
    <property type="entry name" value="P-loop containing nucleoside triphosphate hydrolases"/>
    <property type="match status" value="1"/>
</dbReference>
<dbReference type="PANTHER" id="PTHR43384">
    <property type="entry name" value="SEPTUM SITE-DETERMINING PROTEIN MIND HOMOLOG, CHLOROPLASTIC-RELATED"/>
    <property type="match status" value="1"/>
</dbReference>
<dbReference type="GO" id="GO:0016887">
    <property type="term" value="F:ATP hydrolysis activity"/>
    <property type="evidence" value="ECO:0007669"/>
    <property type="project" value="TreeGrafter"/>
</dbReference>
<dbReference type="EMBL" id="JACJIH010000001">
    <property type="protein sequence ID" value="MBA8921435.1"/>
    <property type="molecule type" value="Genomic_DNA"/>
</dbReference>
<evidence type="ECO:0000256" key="2">
    <source>
        <dbReference type="ARBA" id="ARBA00022840"/>
    </source>
</evidence>
<accession>A0A0W8IFT9</accession>
<evidence type="ECO:0000313" key="4">
    <source>
        <dbReference type="EMBL" id="KUG58771.1"/>
    </source>
</evidence>
<evidence type="ECO:0000313" key="5">
    <source>
        <dbReference type="EMBL" id="MBA8921435.1"/>
    </source>
</evidence>
<evidence type="ECO:0000256" key="3">
    <source>
        <dbReference type="SAM" id="MobiDB-lite"/>
    </source>
</evidence>
<dbReference type="EMBL" id="LQBM01000003">
    <property type="protein sequence ID" value="KUG58771.1"/>
    <property type="molecule type" value="Genomic_DNA"/>
</dbReference>
<reference evidence="4" key="1">
    <citation type="submission" date="2015-12" db="EMBL/GenBank/DDBJ databases">
        <authorList>
            <person name="Shamseldin A."/>
            <person name="Moawad H."/>
            <person name="Abd El-Rahim W.M."/>
            <person name="Sadowsky M.J."/>
        </authorList>
    </citation>
    <scope>NUCLEOTIDE SEQUENCE [LARGE SCALE GENOMIC DNA]</scope>
    <source>
        <strain evidence="4">CD08_7</strain>
    </source>
</reference>
<sequence length="516" mass="53600">MSRCSVVTMGRLGVDHIAAVEGLQGPVSIDRRCADLPELIAVCRAGRADAALIIGDTDQLTATVLHELQGEGRNVVVISHIAQERGRLQRLGVRSFPDEVSASDLALALRGVQAAEDADPGSAGPTPGHSNGFPYAAAQVHHRRELPSPEQPSPEQSSPAPFLPERPSPAARRDARAEGRNAAPAETATPAETPTSAGAAAATETAEAAETTQTRTAVGLGDLHDAASGSGSGSAGGITVVWGAPGSPGRSTVAVNLAAELALHGSSVLLLDADTVAASLVAQLGLMEETAGLARVCRAADLGRLDVAALHAATTVVQIGGVRLDLLSGLPRSQRWPELRERSLTAVLELVRVHYEHVIIDVAAPVEEDEELSFDTAAPQRNAATLACLRLAERLLVVGAADPVNFPRLVKAVEALDPSLGGVPGVQPEVVINKVRSEVIGRSPRDQISQTWLRIGPAAPIAAFLPWDPAGCDAALLTGQILAEAAPNSPLRRGIARLAGVDLPVRRRGLLRSGRR</sequence>
<comment type="caution">
    <text evidence="4">The sequence shown here is derived from an EMBL/GenBank/DDBJ whole genome shotgun (WGS) entry which is preliminary data.</text>
</comment>